<comment type="caution">
    <text evidence="2">The sequence shown here is derived from an EMBL/GenBank/DDBJ whole genome shotgun (WGS) entry which is preliminary data.</text>
</comment>
<proteinExistence type="predicted"/>
<dbReference type="RefSeq" id="WP_106191651.1">
    <property type="nucleotide sequence ID" value="NZ_PVTO01000005.1"/>
</dbReference>
<accession>A0A2T0W961</accession>
<evidence type="ECO:0000256" key="1">
    <source>
        <dbReference type="SAM" id="Phobius"/>
    </source>
</evidence>
<keyword evidence="1" id="KW-1133">Transmembrane helix</keyword>
<evidence type="ECO:0000313" key="3">
    <source>
        <dbReference type="Proteomes" id="UP000238205"/>
    </source>
</evidence>
<evidence type="ECO:0000313" key="2">
    <source>
        <dbReference type="EMBL" id="PRY83237.1"/>
    </source>
</evidence>
<sequence length="180" mass="20769">MIELNFFERKERNVLPHFMVLFFFVGVIVISIYFVIMHGVHTRQDASNLQILEQRSEQVALSREMEQIEQMTVQNNQAIVALENEHYPIVFLTEDIAGIISDDEEVVVSFQLTVTNEVLLQVDHNGIDDSSELIADLEQIPYISRVNLIRLEQQTQEEETVLIDLTLELNEALLREVAAE</sequence>
<dbReference type="AlphaFoldDB" id="A0A2T0W961"/>
<reference evidence="2 3" key="1">
    <citation type="submission" date="2018-03" db="EMBL/GenBank/DDBJ databases">
        <title>Genomic Encyclopedia of Archaeal and Bacterial Type Strains, Phase II (KMG-II): from individual species to whole genera.</title>
        <authorList>
            <person name="Goeker M."/>
        </authorList>
    </citation>
    <scope>NUCLEOTIDE SEQUENCE [LARGE SCALE GENOMIC DNA]</scope>
    <source>
        <strain evidence="2 3">DSM 13175</strain>
    </source>
</reference>
<feature type="transmembrane region" description="Helical" evidence="1">
    <location>
        <begin position="14"/>
        <end position="36"/>
    </location>
</feature>
<evidence type="ECO:0008006" key="4">
    <source>
        <dbReference type="Google" id="ProtNLM"/>
    </source>
</evidence>
<organism evidence="2 3">
    <name type="scientific">Alkalibacterium olivapovliticus</name>
    <dbReference type="NCBI Taxonomy" id="99907"/>
    <lineage>
        <taxon>Bacteria</taxon>
        <taxon>Bacillati</taxon>
        <taxon>Bacillota</taxon>
        <taxon>Bacilli</taxon>
        <taxon>Lactobacillales</taxon>
        <taxon>Carnobacteriaceae</taxon>
        <taxon>Alkalibacterium</taxon>
    </lineage>
</organism>
<dbReference type="EMBL" id="PVTO01000005">
    <property type="protein sequence ID" value="PRY83237.1"/>
    <property type="molecule type" value="Genomic_DNA"/>
</dbReference>
<gene>
    <name evidence="2" type="ORF">CLV38_10516</name>
</gene>
<keyword evidence="1" id="KW-0812">Transmembrane</keyword>
<dbReference type="OrthoDB" id="2968637at2"/>
<keyword evidence="1" id="KW-0472">Membrane</keyword>
<dbReference type="Proteomes" id="UP000238205">
    <property type="component" value="Unassembled WGS sequence"/>
</dbReference>
<keyword evidence="3" id="KW-1185">Reference proteome</keyword>
<protein>
    <recommendedName>
        <fullName evidence="4">Type IV pilus assembly protein PilN</fullName>
    </recommendedName>
</protein>
<name>A0A2T0W961_9LACT</name>